<evidence type="ECO:0000256" key="11">
    <source>
        <dbReference type="ARBA" id="ARBA00022989"/>
    </source>
</evidence>
<dbReference type="EMBL" id="JAZIBG010000017">
    <property type="protein sequence ID" value="MEF7613314.1"/>
    <property type="molecule type" value="Genomic_DNA"/>
</dbReference>
<evidence type="ECO:0000256" key="6">
    <source>
        <dbReference type="ARBA" id="ARBA00022679"/>
    </source>
</evidence>
<dbReference type="Pfam" id="PF02518">
    <property type="entry name" value="HATPase_c"/>
    <property type="match status" value="1"/>
</dbReference>
<dbReference type="Gene3D" id="3.30.450.40">
    <property type="match status" value="1"/>
</dbReference>
<dbReference type="CDD" id="cd16917">
    <property type="entry name" value="HATPase_UhpB-NarQ-NarX-like"/>
    <property type="match status" value="1"/>
</dbReference>
<comment type="subcellular location">
    <subcellularLocation>
        <location evidence="2">Cell inner membrane</location>
        <topology evidence="2">Multi-pass membrane protein</topology>
    </subcellularLocation>
</comment>
<feature type="domain" description="Histidine kinase" evidence="16">
    <location>
        <begin position="540"/>
        <end position="632"/>
    </location>
</feature>
<accession>A0AAW9Q1S9</accession>
<keyword evidence="11 15" id="KW-1133">Transmembrane helix</keyword>
<dbReference type="Gene3D" id="1.20.120.960">
    <property type="entry name" value="Histidine kinase NarX, sensor domain"/>
    <property type="match status" value="1"/>
</dbReference>
<dbReference type="SUPFAM" id="SSF158472">
    <property type="entry name" value="HAMP domain-like"/>
    <property type="match status" value="1"/>
</dbReference>
<dbReference type="GO" id="GO:0000155">
    <property type="term" value="F:phosphorelay sensor kinase activity"/>
    <property type="evidence" value="ECO:0007669"/>
    <property type="project" value="UniProtKB-UniRule"/>
</dbReference>
<dbReference type="InterPro" id="IPR003018">
    <property type="entry name" value="GAF"/>
</dbReference>
<dbReference type="GO" id="GO:0046983">
    <property type="term" value="F:protein dimerization activity"/>
    <property type="evidence" value="ECO:0007669"/>
    <property type="project" value="UniProtKB-UniRule"/>
</dbReference>
<dbReference type="InterPro" id="IPR005467">
    <property type="entry name" value="His_kinase_dom"/>
</dbReference>
<dbReference type="SMART" id="SM00387">
    <property type="entry name" value="HATPase_c"/>
    <property type="match status" value="1"/>
</dbReference>
<evidence type="ECO:0000256" key="15">
    <source>
        <dbReference type="SAM" id="Phobius"/>
    </source>
</evidence>
<evidence type="ECO:0000256" key="1">
    <source>
        <dbReference type="ARBA" id="ARBA00000085"/>
    </source>
</evidence>
<dbReference type="InterPro" id="IPR003594">
    <property type="entry name" value="HATPase_dom"/>
</dbReference>
<evidence type="ECO:0000313" key="19">
    <source>
        <dbReference type="Proteomes" id="UP001336250"/>
    </source>
</evidence>
<evidence type="ECO:0000256" key="10">
    <source>
        <dbReference type="ARBA" id="ARBA00022840"/>
    </source>
</evidence>
<dbReference type="InterPro" id="IPR050482">
    <property type="entry name" value="Sensor_HK_TwoCompSys"/>
</dbReference>
<keyword evidence="10 14" id="KW-0067">ATP-binding</keyword>
<evidence type="ECO:0000259" key="16">
    <source>
        <dbReference type="PROSITE" id="PS50109"/>
    </source>
</evidence>
<dbReference type="Proteomes" id="UP001336250">
    <property type="component" value="Unassembled WGS sequence"/>
</dbReference>
<gene>
    <name evidence="18" type="ORF">V4F39_05270</name>
</gene>
<keyword evidence="9 14" id="KW-0418">Kinase</keyword>
<evidence type="ECO:0000256" key="12">
    <source>
        <dbReference type="ARBA" id="ARBA00023012"/>
    </source>
</evidence>
<evidence type="ECO:0000256" key="9">
    <source>
        <dbReference type="ARBA" id="ARBA00022777"/>
    </source>
</evidence>
<dbReference type="GO" id="GO:0005886">
    <property type="term" value="C:plasma membrane"/>
    <property type="evidence" value="ECO:0007669"/>
    <property type="project" value="UniProtKB-SubCell"/>
</dbReference>
<dbReference type="Gene3D" id="1.20.5.1930">
    <property type="match status" value="1"/>
</dbReference>
<evidence type="ECO:0000256" key="5">
    <source>
        <dbReference type="ARBA" id="ARBA00022553"/>
    </source>
</evidence>
<comment type="caution">
    <text evidence="18">The sequence shown here is derived from an EMBL/GenBank/DDBJ whole genome shotgun (WGS) entry which is preliminary data.</text>
</comment>
<dbReference type="EC" id="2.7.13.3" evidence="14"/>
<keyword evidence="8 14" id="KW-0547">Nucleotide-binding</keyword>
<dbReference type="Gene3D" id="6.10.340.10">
    <property type="match status" value="1"/>
</dbReference>
<dbReference type="PIRSF" id="PIRSF003167">
    <property type="entry name" value="STHK_NarX/NarQ"/>
    <property type="match status" value="1"/>
</dbReference>
<dbReference type="PROSITE" id="PS50885">
    <property type="entry name" value="HAMP"/>
    <property type="match status" value="1"/>
</dbReference>
<keyword evidence="7 15" id="KW-0812">Transmembrane</keyword>
<dbReference type="InterPro" id="IPR011712">
    <property type="entry name" value="Sig_transdc_His_kin_sub3_dim/P"/>
</dbReference>
<dbReference type="InterPro" id="IPR036890">
    <property type="entry name" value="HATPase_C_sf"/>
</dbReference>
<evidence type="ECO:0000259" key="17">
    <source>
        <dbReference type="PROSITE" id="PS50885"/>
    </source>
</evidence>
<protein>
    <recommendedName>
        <fullName evidence="14">Sensor protein</fullName>
        <ecNumber evidence="14">2.7.13.3</ecNumber>
    </recommendedName>
</protein>
<sequence>MNAPERPARRTLAAKFGAIGCTMLLLALAAIGLTLWVTWQLEGGAAAVNEAGRMRMQTWRIAQALAADGPAAAAPVVERFDASLALLRRGDPARPLAVPRDAASLQALAAVEQRWRQLRADWQAPAGRLGPEATARQAEAFVASIDRFVGAIERQLARWTTLLNSAQFAMMALAVAAAVALLYAAQLLVFSPLARLQEGLARVESGDLAARVAVAGNDEFGAVAEGFNRMAERLQSLYGSLERRVQVKTEHLETERARLAALYEAAAFAAQADTLQALAHGFAGQLCRVARADAAAVRWSDEHNRRYVLLASDGLPEPLVEAEHCLPTGGCLCGQAPGDAHTRVFPLQDLRTGPSAAHGAGLCARAGFAQLVSVPVRLNERLLGEIDLFYRHPVTLHPDDRALLDTLASHLAGAMEGLRADALQREAAVAEERGLLARELHDSIAQGLSFLKIQAGLLRDEIGRGVPSRVVDHRLAELDTGVRESLSDVRELLLHFRTRTNAEDIVPALRTTLTKFEHQTGLPAQLTVTGEGMALPPDVQVQVLHVVQEALSNVRKHARAGRVWVEVQQSPRWIVSVRDDGRGIGDAALTSDETHVGLRIMRERAARIDAALEIENTPGAGTTVTLTLPPLQAAAGLENVAAHA</sequence>
<keyword evidence="13 14" id="KW-0472">Membrane</keyword>
<dbReference type="RefSeq" id="WP_332288258.1">
    <property type="nucleotide sequence ID" value="NZ_JAZIBG010000017.1"/>
</dbReference>
<keyword evidence="6 14" id="KW-0808">Transferase</keyword>
<dbReference type="Pfam" id="PF13185">
    <property type="entry name" value="GAF_2"/>
    <property type="match status" value="1"/>
</dbReference>
<keyword evidence="3 14" id="KW-1003">Cell membrane</keyword>
<dbReference type="InterPro" id="IPR042295">
    <property type="entry name" value="NarX-like_N_sf"/>
</dbReference>
<reference evidence="18 19" key="1">
    <citation type="submission" date="2024-02" db="EMBL/GenBank/DDBJ databases">
        <title>Genome sequence of Aquincola sp. MAHUQ-54.</title>
        <authorList>
            <person name="Huq M.A."/>
        </authorList>
    </citation>
    <scope>NUCLEOTIDE SEQUENCE [LARGE SCALE GENOMIC DNA]</scope>
    <source>
        <strain evidence="18 19">MAHUQ-54</strain>
    </source>
</reference>
<evidence type="ECO:0000256" key="4">
    <source>
        <dbReference type="ARBA" id="ARBA00022519"/>
    </source>
</evidence>
<organism evidence="18 19">
    <name type="scientific">Aquincola agrisoli</name>
    <dbReference type="NCBI Taxonomy" id="3119538"/>
    <lineage>
        <taxon>Bacteria</taxon>
        <taxon>Pseudomonadati</taxon>
        <taxon>Pseudomonadota</taxon>
        <taxon>Betaproteobacteria</taxon>
        <taxon>Burkholderiales</taxon>
        <taxon>Sphaerotilaceae</taxon>
        <taxon>Aquincola</taxon>
    </lineage>
</organism>
<evidence type="ECO:0000256" key="7">
    <source>
        <dbReference type="ARBA" id="ARBA00022692"/>
    </source>
</evidence>
<dbReference type="GO" id="GO:0005524">
    <property type="term" value="F:ATP binding"/>
    <property type="evidence" value="ECO:0007669"/>
    <property type="project" value="UniProtKB-UniRule"/>
</dbReference>
<feature type="transmembrane region" description="Helical" evidence="15">
    <location>
        <begin position="12"/>
        <end position="39"/>
    </location>
</feature>
<dbReference type="Pfam" id="PF00672">
    <property type="entry name" value="HAMP"/>
    <property type="match status" value="1"/>
</dbReference>
<keyword evidence="5" id="KW-0597">Phosphoprotein</keyword>
<keyword evidence="19" id="KW-1185">Reference proteome</keyword>
<dbReference type="SUPFAM" id="SSF55781">
    <property type="entry name" value="GAF domain-like"/>
    <property type="match status" value="1"/>
</dbReference>
<feature type="domain" description="HAMP" evidence="17">
    <location>
        <begin position="187"/>
        <end position="239"/>
    </location>
</feature>
<dbReference type="CDD" id="cd06225">
    <property type="entry name" value="HAMP"/>
    <property type="match status" value="1"/>
</dbReference>
<dbReference type="SUPFAM" id="SSF55874">
    <property type="entry name" value="ATPase domain of HSP90 chaperone/DNA topoisomerase II/histidine kinase"/>
    <property type="match status" value="1"/>
</dbReference>
<dbReference type="PANTHER" id="PTHR24421">
    <property type="entry name" value="NITRATE/NITRITE SENSOR PROTEIN NARX-RELATED"/>
    <property type="match status" value="1"/>
</dbReference>
<dbReference type="InterPro" id="IPR016380">
    <property type="entry name" value="Sig_transdc_His_kin_NarX/NarQ"/>
</dbReference>
<dbReference type="InterPro" id="IPR003660">
    <property type="entry name" value="HAMP_dom"/>
</dbReference>
<dbReference type="SMART" id="SM00304">
    <property type="entry name" value="HAMP"/>
    <property type="match status" value="1"/>
</dbReference>
<dbReference type="Gene3D" id="3.30.565.10">
    <property type="entry name" value="Histidine kinase-like ATPase, C-terminal domain"/>
    <property type="match status" value="1"/>
</dbReference>
<dbReference type="InterPro" id="IPR029095">
    <property type="entry name" value="NarX-like_N"/>
</dbReference>
<evidence type="ECO:0000256" key="13">
    <source>
        <dbReference type="ARBA" id="ARBA00023136"/>
    </source>
</evidence>
<dbReference type="InterPro" id="IPR029016">
    <property type="entry name" value="GAF-like_dom_sf"/>
</dbReference>
<dbReference type="PROSITE" id="PS50109">
    <property type="entry name" value="HIS_KIN"/>
    <property type="match status" value="1"/>
</dbReference>
<dbReference type="Pfam" id="PF07730">
    <property type="entry name" value="HisKA_3"/>
    <property type="match status" value="1"/>
</dbReference>
<evidence type="ECO:0000313" key="18">
    <source>
        <dbReference type="EMBL" id="MEF7613314.1"/>
    </source>
</evidence>
<comment type="catalytic activity">
    <reaction evidence="1 14">
        <text>ATP + protein L-histidine = ADP + protein N-phospho-L-histidine.</text>
        <dbReference type="EC" id="2.7.13.3"/>
    </reaction>
</comment>
<dbReference type="PANTHER" id="PTHR24421:SF10">
    <property type="entry name" value="NITRATE_NITRITE SENSOR PROTEIN NARQ"/>
    <property type="match status" value="1"/>
</dbReference>
<name>A0AAW9Q1S9_9BURK</name>
<evidence type="ECO:0000256" key="14">
    <source>
        <dbReference type="PIRNR" id="PIRNR003167"/>
    </source>
</evidence>
<feature type="transmembrane region" description="Helical" evidence="15">
    <location>
        <begin position="168"/>
        <end position="190"/>
    </location>
</feature>
<dbReference type="AlphaFoldDB" id="A0AAW9Q1S9"/>
<dbReference type="Pfam" id="PF13675">
    <property type="entry name" value="PilJ"/>
    <property type="match status" value="1"/>
</dbReference>
<evidence type="ECO:0000256" key="8">
    <source>
        <dbReference type="ARBA" id="ARBA00022741"/>
    </source>
</evidence>
<keyword evidence="4 14" id="KW-0997">Cell inner membrane</keyword>
<proteinExistence type="predicted"/>
<evidence type="ECO:0000256" key="3">
    <source>
        <dbReference type="ARBA" id="ARBA00022475"/>
    </source>
</evidence>
<keyword evidence="12 14" id="KW-0902">Two-component regulatory system</keyword>
<evidence type="ECO:0000256" key="2">
    <source>
        <dbReference type="ARBA" id="ARBA00004429"/>
    </source>
</evidence>